<evidence type="ECO:0000313" key="1">
    <source>
        <dbReference type="EMBL" id="KJV92484.1"/>
    </source>
</evidence>
<dbReference type="RefSeq" id="WP_231569941.1">
    <property type="nucleotide sequence ID" value="NZ_LAOJ01000001.1"/>
</dbReference>
<evidence type="ECO:0000313" key="2">
    <source>
        <dbReference type="Proteomes" id="UP000033689"/>
    </source>
</evidence>
<organism evidence="1 2">
    <name type="scientific">Rickettsia bellii str. RML Mogi</name>
    <dbReference type="NCBI Taxonomy" id="1359194"/>
    <lineage>
        <taxon>Bacteria</taxon>
        <taxon>Pseudomonadati</taxon>
        <taxon>Pseudomonadota</taxon>
        <taxon>Alphaproteobacteria</taxon>
        <taxon>Rickettsiales</taxon>
        <taxon>Rickettsiaceae</taxon>
        <taxon>Rickettsieae</taxon>
        <taxon>Rickettsia</taxon>
        <taxon>belli group</taxon>
    </lineage>
</organism>
<comment type="caution">
    <text evidence="1">The sequence shown here is derived from an EMBL/GenBank/DDBJ whole genome shotgun (WGS) entry which is preliminary data.</text>
</comment>
<dbReference type="InterPro" id="IPR011006">
    <property type="entry name" value="CheY-like_superfamily"/>
</dbReference>
<protein>
    <submittedName>
        <fullName evidence="1">Response regulator</fullName>
    </submittedName>
</protein>
<proteinExistence type="predicted"/>
<sequence length="133" mass="15545">MLDKLLPQLLIIEEENKKSINISLCNDIERAGFNITRIINIEKILNYFFHEPLAIIVTNAELQENPMVTVSNIRKIDRLSSTPIIFLSSTKQLNLMEIDDLISFFYKPFLSDQIIHFLKNLLRRSKTILQDQI</sequence>
<dbReference type="STRING" id="33990.A3306_01380"/>
<reference evidence="1 2" key="1">
    <citation type="submission" date="2015-02" db="EMBL/GenBank/DDBJ databases">
        <title>Genome Sequencing of Rickettsiales.</title>
        <authorList>
            <person name="Daugherty S.C."/>
            <person name="Su Q."/>
            <person name="Abolude K."/>
            <person name="Beier-Sexton M."/>
            <person name="Carlyon J.A."/>
            <person name="Carter R."/>
            <person name="Day N.P."/>
            <person name="Dumler S.J."/>
            <person name="Dyachenko V."/>
            <person name="Godinez A."/>
            <person name="Kurtti T.J."/>
            <person name="Lichay M."/>
            <person name="Mullins K.E."/>
            <person name="Ott S."/>
            <person name="Pappas-Brown V."/>
            <person name="Paris D.H."/>
            <person name="Patel P."/>
            <person name="Richards A.L."/>
            <person name="Sadzewicz L."/>
            <person name="Sears K."/>
            <person name="Seidman D."/>
            <person name="Sengamalay N."/>
            <person name="Stenos J."/>
            <person name="Tallon L.J."/>
            <person name="Vincent G."/>
            <person name="Fraser C.M."/>
            <person name="Munderloh U."/>
            <person name="Dunning-Hotopp J.C."/>
        </authorList>
    </citation>
    <scope>NUCLEOTIDE SEQUENCE [LARGE SCALE GENOMIC DNA]</scope>
    <source>
        <strain evidence="1 2">RML Mogi</strain>
    </source>
</reference>
<gene>
    <name evidence="1" type="ORF">RBEMOGI_1116</name>
</gene>
<name>A0A0F3QM00_RICBE</name>
<dbReference type="Gene3D" id="3.40.50.2300">
    <property type="match status" value="1"/>
</dbReference>
<accession>A0A0F3QM00</accession>
<dbReference type="AlphaFoldDB" id="A0A0F3QM00"/>
<dbReference type="PATRIC" id="fig|1359194.3.peg.1135"/>
<dbReference type="Proteomes" id="UP000033689">
    <property type="component" value="Unassembled WGS sequence"/>
</dbReference>
<dbReference type="SUPFAM" id="SSF52172">
    <property type="entry name" value="CheY-like"/>
    <property type="match status" value="1"/>
</dbReference>
<dbReference type="EMBL" id="LAOJ01000001">
    <property type="protein sequence ID" value="KJV92484.1"/>
    <property type="molecule type" value="Genomic_DNA"/>
</dbReference>